<evidence type="ECO:0000256" key="2">
    <source>
        <dbReference type="ARBA" id="ARBA00022552"/>
    </source>
</evidence>
<accession>A0ABQ0B1A2</accession>
<dbReference type="InterPro" id="IPR008226">
    <property type="entry name" value="Mini3_fam"/>
</dbReference>
<comment type="subcellular location">
    <subcellularLocation>
        <location evidence="6">Cytoplasm</location>
    </subcellularLocation>
</comment>
<name>A0ABQ0B1A2_9FIRM</name>
<evidence type="ECO:0000256" key="4">
    <source>
        <dbReference type="ARBA" id="ARBA00022759"/>
    </source>
</evidence>
<evidence type="ECO:0000256" key="3">
    <source>
        <dbReference type="ARBA" id="ARBA00022722"/>
    </source>
</evidence>
<dbReference type="PANTHER" id="PTHR34276:SF1">
    <property type="entry name" value="MINI-RIBONUCLEASE 3"/>
    <property type="match status" value="1"/>
</dbReference>
<comment type="cofactor">
    <cofactor evidence="6">
        <name>Mg(2+)</name>
        <dbReference type="ChEBI" id="CHEBI:18420"/>
    </cofactor>
</comment>
<dbReference type="SUPFAM" id="SSF69065">
    <property type="entry name" value="RNase III domain-like"/>
    <property type="match status" value="1"/>
</dbReference>
<comment type="similarity">
    <text evidence="6">Belongs to the MrnC RNase family.</text>
</comment>
<feature type="active site" evidence="6">
    <location>
        <position position="38"/>
    </location>
</feature>
<keyword evidence="6" id="KW-0963">Cytoplasm</keyword>
<dbReference type="InterPro" id="IPR000999">
    <property type="entry name" value="RNase_III_dom"/>
</dbReference>
<comment type="function">
    <text evidence="6">Involved in correct processing of both the 5' and 3' ends of 23S rRNA precursor. Processes 30S rRNA precursor transcript even in absence of ribonuclease 3 (Rnc); Rnc processes 30S rRNA into smaller rRNA precursors.</text>
</comment>
<evidence type="ECO:0000313" key="8">
    <source>
        <dbReference type="EMBL" id="GAA6270054.1"/>
    </source>
</evidence>
<evidence type="ECO:0000256" key="6">
    <source>
        <dbReference type="HAMAP-Rule" id="MF_01468"/>
    </source>
</evidence>
<comment type="caution">
    <text evidence="8">The sequence shown here is derived from an EMBL/GenBank/DDBJ whole genome shotgun (WGS) entry which is preliminary data.</text>
</comment>
<keyword evidence="6" id="KW-0694">RNA-binding</keyword>
<dbReference type="RefSeq" id="WP_176254292.1">
    <property type="nucleotide sequence ID" value="NZ_BAABXL010000001.1"/>
</dbReference>
<keyword evidence="5 6" id="KW-0378">Hydrolase</keyword>
<protein>
    <recommendedName>
        <fullName evidence="6">Mini-ribonuclease 3</fullName>
        <shortName evidence="6">Mini-3</shortName>
        <shortName evidence="6">Mini-RNase 3</shortName>
        <ecNumber evidence="6">3.1.26.-</ecNumber>
    </recommendedName>
    <alternativeName>
        <fullName evidence="6">Mini-RNase III</fullName>
        <shortName evidence="6">Mini-III</shortName>
    </alternativeName>
</protein>
<dbReference type="Pfam" id="PF00636">
    <property type="entry name" value="Ribonuclease_3"/>
    <property type="match status" value="1"/>
</dbReference>
<dbReference type="InterPro" id="IPR036389">
    <property type="entry name" value="RNase_III_sf"/>
</dbReference>
<dbReference type="HAMAP" id="MF_01468">
    <property type="entry name" value="RNase_Mini_III"/>
    <property type="match status" value="1"/>
</dbReference>
<evidence type="ECO:0000256" key="1">
    <source>
        <dbReference type="ARBA" id="ARBA00022517"/>
    </source>
</evidence>
<keyword evidence="4 6" id="KW-0255">Endonuclease</keyword>
<comment type="subunit">
    <text evidence="6">Homodimer.</text>
</comment>
<keyword evidence="6" id="KW-0699">rRNA-binding</keyword>
<evidence type="ECO:0000313" key="9">
    <source>
        <dbReference type="Proteomes" id="UP001600894"/>
    </source>
</evidence>
<evidence type="ECO:0000259" key="7">
    <source>
        <dbReference type="Pfam" id="PF00636"/>
    </source>
</evidence>
<keyword evidence="1 6" id="KW-0690">Ribosome biogenesis</keyword>
<keyword evidence="9" id="KW-1185">Reference proteome</keyword>
<dbReference type="Gene3D" id="1.10.1520.10">
    <property type="entry name" value="Ribonuclease III domain"/>
    <property type="match status" value="1"/>
</dbReference>
<dbReference type="Proteomes" id="UP001600894">
    <property type="component" value="Unassembled WGS sequence"/>
</dbReference>
<reference evidence="8 9" key="1">
    <citation type="submission" date="2024-04" db="EMBL/GenBank/DDBJ databases">
        <title>Defined microbial consortia suppress multidrug-resistant proinflammatory Enterobacteriaceae via ecological control.</title>
        <authorList>
            <person name="Furuichi M."/>
            <person name="Kawaguchi T."/>
            <person name="Pust M."/>
            <person name="Yasuma K."/>
            <person name="Plichta D."/>
            <person name="Hasegawa N."/>
            <person name="Ohya T."/>
            <person name="Bhattarai S."/>
            <person name="Sasajima S."/>
            <person name="Aoto Y."/>
            <person name="Tuganbaev T."/>
            <person name="Yaginuma M."/>
            <person name="Ueda M."/>
            <person name="Okahashi N."/>
            <person name="Amafuji K."/>
            <person name="Kiridooshi Y."/>
            <person name="Sugita K."/>
            <person name="Strazar M."/>
            <person name="Skelly A."/>
            <person name="Suda W."/>
            <person name="Hattori M."/>
            <person name="Nakamoto N."/>
            <person name="Caballero S."/>
            <person name="Norman J."/>
            <person name="Olle B."/>
            <person name="Tanoue T."/>
            <person name="Arita M."/>
            <person name="Bucci V."/>
            <person name="Atarashi K."/>
            <person name="Xavier R."/>
            <person name="Honda K."/>
        </authorList>
    </citation>
    <scope>NUCLEOTIDE SEQUENCE [LARGE SCALE GENOMIC DNA]</scope>
    <source>
        <strain evidence="9">f13</strain>
    </source>
</reference>
<proteinExistence type="inferred from homology"/>
<organism evidence="8 9">
    <name type="scientific">Enterocloster alcoholdehydrogenati</name>
    <dbReference type="NCBI Taxonomy" id="2547410"/>
    <lineage>
        <taxon>Bacteria</taxon>
        <taxon>Bacillati</taxon>
        <taxon>Bacillota</taxon>
        <taxon>Clostridia</taxon>
        <taxon>Lachnospirales</taxon>
        <taxon>Lachnospiraceae</taxon>
        <taxon>Enterocloster</taxon>
    </lineage>
</organism>
<dbReference type="EMBL" id="BAABXL010000001">
    <property type="protein sequence ID" value="GAA6270054.1"/>
    <property type="molecule type" value="Genomic_DNA"/>
</dbReference>
<sequence length="160" mass="17977">MEESITLKDFLAYYKDAMRLEPVDAGSYSPLVLAYIGDAVYEVIIRTKVINRGSMQVNKMHKKSSELVNAGAQACLIRAMEEELTPEEHAVYKRGRNAKSVTMAKHATMADYRTATGLEALVGWLFLNERYERLIEVVSQGLERIGAFGENRSGEETPKK</sequence>
<keyword evidence="3 6" id="KW-0540">Nuclease</keyword>
<keyword evidence="6" id="KW-0460">Magnesium</keyword>
<dbReference type="PANTHER" id="PTHR34276">
    <property type="entry name" value="MINI-RIBONUCLEASE 3"/>
    <property type="match status" value="1"/>
</dbReference>
<gene>
    <name evidence="6" type="primary">mrnC</name>
    <name evidence="8" type="ORF">F130042H8_31140</name>
</gene>
<feature type="domain" description="RNase III" evidence="7">
    <location>
        <begin position="32"/>
        <end position="128"/>
    </location>
</feature>
<keyword evidence="2 6" id="KW-0698">rRNA processing</keyword>
<dbReference type="EC" id="3.1.26.-" evidence="6"/>
<evidence type="ECO:0000256" key="5">
    <source>
        <dbReference type="ARBA" id="ARBA00022801"/>
    </source>
</evidence>